<dbReference type="EMBL" id="BOQL01000044">
    <property type="protein sequence ID" value="GIM73363.1"/>
    <property type="molecule type" value="Genomic_DNA"/>
</dbReference>
<feature type="region of interest" description="Disordered" evidence="1">
    <location>
        <begin position="52"/>
        <end position="78"/>
    </location>
</feature>
<feature type="compositionally biased region" description="Low complexity" evidence="1">
    <location>
        <begin position="66"/>
        <end position="78"/>
    </location>
</feature>
<gene>
    <name evidence="2" type="ORF">Aau02nite_55660</name>
</gene>
<evidence type="ECO:0000313" key="3">
    <source>
        <dbReference type="Proteomes" id="UP000681340"/>
    </source>
</evidence>
<dbReference type="Proteomes" id="UP000681340">
    <property type="component" value="Unassembled WGS sequence"/>
</dbReference>
<sequence length="78" mass="7729">MRSGTPRRDASAAAHRTAASLVEVPSVPTAIVDVVMAGLPSPALIVRAVGTGPAGREVPAGPGLSARPARATPGPRAR</sequence>
<reference evidence="2" key="1">
    <citation type="submission" date="2021-03" db="EMBL/GenBank/DDBJ databases">
        <title>Whole genome shotgun sequence of Actinoplanes auranticolor NBRC 12245.</title>
        <authorList>
            <person name="Komaki H."/>
            <person name="Tamura T."/>
        </authorList>
    </citation>
    <scope>NUCLEOTIDE SEQUENCE</scope>
    <source>
        <strain evidence="2">NBRC 12245</strain>
    </source>
</reference>
<organism evidence="2 3">
    <name type="scientific">Actinoplanes auranticolor</name>
    <dbReference type="NCBI Taxonomy" id="47988"/>
    <lineage>
        <taxon>Bacteria</taxon>
        <taxon>Bacillati</taxon>
        <taxon>Actinomycetota</taxon>
        <taxon>Actinomycetes</taxon>
        <taxon>Micromonosporales</taxon>
        <taxon>Micromonosporaceae</taxon>
        <taxon>Actinoplanes</taxon>
    </lineage>
</organism>
<dbReference type="AlphaFoldDB" id="A0A919VY52"/>
<proteinExistence type="predicted"/>
<name>A0A919VY52_9ACTN</name>
<protein>
    <submittedName>
        <fullName evidence="2">Uncharacterized protein</fullName>
    </submittedName>
</protein>
<keyword evidence="3" id="KW-1185">Reference proteome</keyword>
<accession>A0A919VY52</accession>
<evidence type="ECO:0000256" key="1">
    <source>
        <dbReference type="SAM" id="MobiDB-lite"/>
    </source>
</evidence>
<evidence type="ECO:0000313" key="2">
    <source>
        <dbReference type="EMBL" id="GIM73363.1"/>
    </source>
</evidence>
<comment type="caution">
    <text evidence="2">The sequence shown here is derived from an EMBL/GenBank/DDBJ whole genome shotgun (WGS) entry which is preliminary data.</text>
</comment>